<evidence type="ECO:0000259" key="3">
    <source>
        <dbReference type="PROSITE" id="PS50229"/>
    </source>
</evidence>
<dbReference type="PROSITE" id="PS50229">
    <property type="entry name" value="WH1"/>
    <property type="match status" value="1"/>
</dbReference>
<dbReference type="STRING" id="984486.A0A1E3QZN2"/>
<protein>
    <recommendedName>
        <fullName evidence="7">WH1 domain-containing protein</fullName>
    </recommendedName>
</protein>
<accession>A0A1E3QZN2</accession>
<sequence length="643" mass="68048">MTIISAQDKDKIKRVTPKATNKIIDATVARLYIAYPGDEWQFTGLSGAIVLMDDLVGNTFFLKMVDIIGSRGVMWDQELYVNFAYNQDRAFFHTFELEECFAGLLFEDSSDAAHFYKRVTNREKYGSKKTVGNKNAIALKKSVVAEKVVGPRGEYHDTSSAQRVRRVRGVLYYNDKPPEEWRALYEELAAAGISEDMIADNREFIKEYINSKGGPLVGLEPPIPRKFQVKHERISLKASHAASQDDSLVAKTKKAPPPPPPPPGASASPVAAASPVASASPTVSAPSTPVLPSSSPSAPESEDAATPEQVHVKPTFRAPPPMNFQKPLPPQPQANANTYPPASNFHQAPSAPVRAGLPPPPPARGGPPPPPPPMRTSTGPSLPPRGVPLLGPPQFANPPVRGGPPPPPPRARGQAPPPPPSRSTRPLPGAPQVQPQAQQFQQIPPQSQIPQQVQQAYVPPPPPQRTVPAAAPIQHPPPQIPPSNANPPLMSTGAPPPPPLMNSGAPPPPPPPMNTGVPPPPPMGGIPPPPPMGGIPPPPPMGGMPTAAQTQAAAPPLPQVDGDRNALLASIRGSGLSGLRKIDKSQLDKPSILLQEAKGETPTIAASAPSGGPPNLADALSLALNKRKEKLGHSDDEDDGDDW</sequence>
<dbReference type="GO" id="GO:0030041">
    <property type="term" value="P:actin filament polymerization"/>
    <property type="evidence" value="ECO:0007669"/>
    <property type="project" value="EnsemblFungi"/>
</dbReference>
<dbReference type="RefSeq" id="XP_018988434.1">
    <property type="nucleotide sequence ID" value="XM_019127740.1"/>
</dbReference>
<feature type="domain" description="WH2" evidence="4">
    <location>
        <begin position="563"/>
        <end position="582"/>
    </location>
</feature>
<evidence type="ECO:0000256" key="2">
    <source>
        <dbReference type="SAM" id="MobiDB-lite"/>
    </source>
</evidence>
<dbReference type="InterPro" id="IPR011993">
    <property type="entry name" value="PH-like_dom_sf"/>
</dbReference>
<dbReference type="GO" id="GO:0071933">
    <property type="term" value="F:Arp2/3 complex binding"/>
    <property type="evidence" value="ECO:0007669"/>
    <property type="project" value="EnsemblFungi"/>
</dbReference>
<evidence type="ECO:0000256" key="1">
    <source>
        <dbReference type="ARBA" id="ARBA00022553"/>
    </source>
</evidence>
<dbReference type="GO" id="GO:0051666">
    <property type="term" value="P:actin cortical patch localization"/>
    <property type="evidence" value="ECO:0007669"/>
    <property type="project" value="EnsemblFungi"/>
</dbReference>
<reference evidence="6" key="1">
    <citation type="submission" date="2016-05" db="EMBL/GenBank/DDBJ databases">
        <title>Comparative genomics of biotechnologically important yeasts.</title>
        <authorList>
            <consortium name="DOE Joint Genome Institute"/>
            <person name="Riley R."/>
            <person name="Haridas S."/>
            <person name="Wolfe K.H."/>
            <person name="Lopes M.R."/>
            <person name="Hittinger C.T."/>
            <person name="Goker M."/>
            <person name="Salamov A."/>
            <person name="Wisecaver J."/>
            <person name="Long T.M."/>
            <person name="Aerts A.L."/>
            <person name="Barry K."/>
            <person name="Choi C."/>
            <person name="Clum A."/>
            <person name="Coughlan A.Y."/>
            <person name="Deshpande S."/>
            <person name="Douglass A.P."/>
            <person name="Hanson S.J."/>
            <person name="Klenk H.-P."/>
            <person name="Labutti K."/>
            <person name="Lapidus A."/>
            <person name="Lindquist E."/>
            <person name="Lipzen A."/>
            <person name="Meier-Kolthoff J.P."/>
            <person name="Ohm R.A."/>
            <person name="Otillar R.P."/>
            <person name="Pangilinan J."/>
            <person name="Peng Y."/>
            <person name="Rokas A."/>
            <person name="Rosa C.A."/>
            <person name="Scheuner C."/>
            <person name="Sibirny A.A."/>
            <person name="Slot J.C."/>
            <person name="Stielow J.B."/>
            <person name="Sun H."/>
            <person name="Kurtzman C.P."/>
            <person name="Blackwell M."/>
            <person name="Grigoriev I.V."/>
            <person name="Jeffries T.W."/>
        </authorList>
    </citation>
    <scope>NUCLEOTIDE SEQUENCE [LARGE SCALE GENOMIC DNA]</scope>
    <source>
        <strain evidence="6">NRRL Y-12698</strain>
    </source>
</reference>
<dbReference type="InterPro" id="IPR033927">
    <property type="entry name" value="WASPfam_EVH1"/>
</dbReference>
<dbReference type="GO" id="GO:0003779">
    <property type="term" value="F:actin binding"/>
    <property type="evidence" value="ECO:0007669"/>
    <property type="project" value="EnsemblFungi"/>
</dbReference>
<dbReference type="EMBL" id="KV454426">
    <property type="protein sequence ID" value="ODQ83106.1"/>
    <property type="molecule type" value="Genomic_DNA"/>
</dbReference>
<dbReference type="AlphaFoldDB" id="A0A1E3QZN2"/>
<feature type="compositionally biased region" description="Low complexity" evidence="2">
    <location>
        <begin position="422"/>
        <end position="457"/>
    </location>
</feature>
<dbReference type="GO" id="GO:0030479">
    <property type="term" value="C:actin cortical patch"/>
    <property type="evidence" value="ECO:0007669"/>
    <property type="project" value="EnsemblFungi"/>
</dbReference>
<dbReference type="PROSITE" id="PS51082">
    <property type="entry name" value="WH2"/>
    <property type="match status" value="1"/>
</dbReference>
<dbReference type="SUPFAM" id="SSF50729">
    <property type="entry name" value="PH domain-like"/>
    <property type="match status" value="1"/>
</dbReference>
<feature type="compositionally biased region" description="Pro residues" evidence="2">
    <location>
        <begin position="401"/>
        <end position="421"/>
    </location>
</feature>
<organism evidence="5 6">
    <name type="scientific">Babjeviella inositovora NRRL Y-12698</name>
    <dbReference type="NCBI Taxonomy" id="984486"/>
    <lineage>
        <taxon>Eukaryota</taxon>
        <taxon>Fungi</taxon>
        <taxon>Dikarya</taxon>
        <taxon>Ascomycota</taxon>
        <taxon>Saccharomycotina</taxon>
        <taxon>Pichiomycetes</taxon>
        <taxon>Serinales incertae sedis</taxon>
        <taxon>Babjeviella</taxon>
    </lineage>
</organism>
<dbReference type="Proteomes" id="UP000094336">
    <property type="component" value="Unassembled WGS sequence"/>
</dbReference>
<gene>
    <name evidence="5" type="ORF">BABINDRAFT_159564</name>
</gene>
<feature type="compositionally biased region" description="Pro residues" evidence="2">
    <location>
        <begin position="494"/>
        <end position="542"/>
    </location>
</feature>
<dbReference type="CDD" id="cd01205">
    <property type="entry name" value="EVH1_WASP-like"/>
    <property type="match status" value="1"/>
</dbReference>
<dbReference type="Gene3D" id="2.30.29.30">
    <property type="entry name" value="Pleckstrin-homology domain (PH domain)/Phosphotyrosine-binding domain (PTB)"/>
    <property type="match status" value="1"/>
</dbReference>
<dbReference type="InterPro" id="IPR000697">
    <property type="entry name" value="WH1/EVH1_dom"/>
</dbReference>
<dbReference type="Pfam" id="PF00568">
    <property type="entry name" value="WH1"/>
    <property type="match status" value="1"/>
</dbReference>
<feature type="compositionally biased region" description="Polar residues" evidence="2">
    <location>
        <begin position="333"/>
        <end position="347"/>
    </location>
</feature>
<dbReference type="OrthoDB" id="8963340at2759"/>
<feature type="compositionally biased region" description="Pro residues" evidence="2">
    <location>
        <begin position="255"/>
        <end position="264"/>
    </location>
</feature>
<evidence type="ECO:0000259" key="4">
    <source>
        <dbReference type="PROSITE" id="PS51082"/>
    </source>
</evidence>
<name>A0A1E3QZN2_9ASCO</name>
<dbReference type="GeneID" id="30145593"/>
<feature type="region of interest" description="Disordered" evidence="2">
    <location>
        <begin position="598"/>
        <end position="643"/>
    </location>
</feature>
<dbReference type="FunFam" id="2.30.29.30:FF:000281">
    <property type="entry name" value="Actin associated protein"/>
    <property type="match status" value="1"/>
</dbReference>
<keyword evidence="6" id="KW-1185">Reference proteome</keyword>
<evidence type="ECO:0000313" key="6">
    <source>
        <dbReference type="Proteomes" id="UP000094336"/>
    </source>
</evidence>
<evidence type="ECO:0008006" key="7">
    <source>
        <dbReference type="Google" id="ProtNLM"/>
    </source>
</evidence>
<evidence type="ECO:0000313" key="5">
    <source>
        <dbReference type="EMBL" id="ODQ83106.1"/>
    </source>
</evidence>
<feature type="domain" description="WH1" evidence="3">
    <location>
        <begin position="16"/>
        <end position="126"/>
    </location>
</feature>
<feature type="region of interest" description="Disordered" evidence="2">
    <location>
        <begin position="234"/>
        <end position="561"/>
    </location>
</feature>
<proteinExistence type="predicted"/>
<feature type="compositionally biased region" description="Pro residues" evidence="2">
    <location>
        <begin position="317"/>
        <end position="332"/>
    </location>
</feature>
<keyword evidence="1" id="KW-0597">Phosphoprotein</keyword>
<dbReference type="InterPro" id="IPR003124">
    <property type="entry name" value="WH2_dom"/>
</dbReference>
<dbReference type="SMART" id="SM00461">
    <property type="entry name" value="WH1"/>
    <property type="match status" value="1"/>
</dbReference>
<dbReference type="GO" id="GO:0032233">
    <property type="term" value="P:positive regulation of actin filament bundle assembly"/>
    <property type="evidence" value="ECO:0007669"/>
    <property type="project" value="EnsemblFungi"/>
</dbReference>
<feature type="compositionally biased region" description="Low complexity" evidence="2">
    <location>
        <begin position="265"/>
        <end position="299"/>
    </location>
</feature>
<feature type="compositionally biased region" description="Pro residues" evidence="2">
    <location>
        <begin position="474"/>
        <end position="485"/>
    </location>
</feature>
<feature type="compositionally biased region" description="Low complexity" evidence="2">
    <location>
        <begin position="543"/>
        <end position="554"/>
    </location>
</feature>
<feature type="compositionally biased region" description="Pro residues" evidence="2">
    <location>
        <begin position="357"/>
        <end position="374"/>
    </location>
</feature>
<dbReference type="GO" id="GO:0140224">
    <property type="term" value="C:SLAC complex"/>
    <property type="evidence" value="ECO:0007669"/>
    <property type="project" value="EnsemblFungi"/>
</dbReference>
<dbReference type="GO" id="GO:0045010">
    <property type="term" value="P:actin nucleation"/>
    <property type="evidence" value="ECO:0007669"/>
    <property type="project" value="EnsemblFungi"/>
</dbReference>
<dbReference type="GO" id="GO:2000601">
    <property type="term" value="P:positive regulation of Arp2/3 complex-mediated actin nucleation"/>
    <property type="evidence" value="ECO:0007669"/>
    <property type="project" value="EnsemblFungi"/>
</dbReference>